<feature type="compositionally biased region" description="Polar residues" evidence="1">
    <location>
        <begin position="1"/>
        <end position="22"/>
    </location>
</feature>
<feature type="region of interest" description="Disordered" evidence="1">
    <location>
        <begin position="494"/>
        <end position="623"/>
    </location>
</feature>
<dbReference type="InterPro" id="IPR004088">
    <property type="entry name" value="KH_dom_type_1"/>
</dbReference>
<reference evidence="3" key="1">
    <citation type="submission" date="2021-02" db="EMBL/GenBank/DDBJ databases">
        <authorList>
            <person name="Nowell W R."/>
        </authorList>
    </citation>
    <scope>NUCLEOTIDE SEQUENCE</scope>
</reference>
<evidence type="ECO:0000313" key="4">
    <source>
        <dbReference type="Proteomes" id="UP000663834"/>
    </source>
</evidence>
<feature type="region of interest" description="Disordered" evidence="1">
    <location>
        <begin position="722"/>
        <end position="745"/>
    </location>
</feature>
<dbReference type="Proteomes" id="UP000663834">
    <property type="component" value="Unassembled WGS sequence"/>
</dbReference>
<feature type="region of interest" description="Disordered" evidence="1">
    <location>
        <begin position="1"/>
        <end position="53"/>
    </location>
</feature>
<gene>
    <name evidence="3" type="ORF">KQP761_LOCUS9066</name>
</gene>
<feature type="compositionally biased region" description="Polar residues" evidence="1">
    <location>
        <begin position="381"/>
        <end position="399"/>
    </location>
</feature>
<feature type="region of interest" description="Disordered" evidence="1">
    <location>
        <begin position="371"/>
        <end position="400"/>
    </location>
</feature>
<feature type="compositionally biased region" description="Basic and acidic residues" evidence="1">
    <location>
        <begin position="581"/>
        <end position="591"/>
    </location>
</feature>
<accession>A0A815KCD9</accession>
<feature type="compositionally biased region" description="Polar residues" evidence="1">
    <location>
        <begin position="206"/>
        <end position="231"/>
    </location>
</feature>
<dbReference type="InterPro" id="IPR036612">
    <property type="entry name" value="KH_dom_type_1_sf"/>
</dbReference>
<dbReference type="GO" id="GO:0003723">
    <property type="term" value="F:RNA binding"/>
    <property type="evidence" value="ECO:0007669"/>
    <property type="project" value="InterPro"/>
</dbReference>
<feature type="compositionally biased region" description="Polar residues" evidence="1">
    <location>
        <begin position="40"/>
        <end position="50"/>
    </location>
</feature>
<feature type="compositionally biased region" description="Polar residues" evidence="1">
    <location>
        <begin position="529"/>
        <end position="575"/>
    </location>
</feature>
<feature type="compositionally biased region" description="Polar residues" evidence="1">
    <location>
        <begin position="592"/>
        <end position="601"/>
    </location>
</feature>
<organism evidence="3 4">
    <name type="scientific">Rotaria magnacalcarata</name>
    <dbReference type="NCBI Taxonomy" id="392030"/>
    <lineage>
        <taxon>Eukaryota</taxon>
        <taxon>Metazoa</taxon>
        <taxon>Spiralia</taxon>
        <taxon>Gnathifera</taxon>
        <taxon>Rotifera</taxon>
        <taxon>Eurotatoria</taxon>
        <taxon>Bdelloidea</taxon>
        <taxon>Philodinida</taxon>
        <taxon>Philodinidae</taxon>
        <taxon>Rotaria</taxon>
    </lineage>
</organism>
<feature type="compositionally biased region" description="Basic and acidic residues" evidence="1">
    <location>
        <begin position="371"/>
        <end position="380"/>
    </location>
</feature>
<feature type="compositionally biased region" description="Low complexity" evidence="1">
    <location>
        <begin position="602"/>
        <end position="612"/>
    </location>
</feature>
<feature type="compositionally biased region" description="Polar residues" evidence="1">
    <location>
        <begin position="243"/>
        <end position="257"/>
    </location>
</feature>
<feature type="domain" description="K Homology" evidence="2">
    <location>
        <begin position="417"/>
        <end position="447"/>
    </location>
</feature>
<feature type="compositionally biased region" description="Polar residues" evidence="1">
    <location>
        <begin position="736"/>
        <end position="745"/>
    </location>
</feature>
<evidence type="ECO:0000256" key="1">
    <source>
        <dbReference type="SAM" id="MobiDB-lite"/>
    </source>
</evidence>
<name>A0A815KCD9_9BILA</name>
<feature type="region of interest" description="Disordered" evidence="1">
    <location>
        <begin position="203"/>
        <end position="261"/>
    </location>
</feature>
<comment type="caution">
    <text evidence="3">The sequence shown here is derived from an EMBL/GenBank/DDBJ whole genome shotgun (WGS) entry which is preliminary data.</text>
</comment>
<evidence type="ECO:0000313" key="3">
    <source>
        <dbReference type="EMBL" id="CAF1387955.1"/>
    </source>
</evidence>
<dbReference type="Pfam" id="PF00013">
    <property type="entry name" value="KH_1"/>
    <property type="match status" value="1"/>
</dbReference>
<evidence type="ECO:0000259" key="2">
    <source>
        <dbReference type="Pfam" id="PF00013"/>
    </source>
</evidence>
<dbReference type="EMBL" id="CAJNOW010003555">
    <property type="protein sequence ID" value="CAF1387955.1"/>
    <property type="molecule type" value="Genomic_DNA"/>
</dbReference>
<protein>
    <recommendedName>
        <fullName evidence="2">K Homology domain-containing protein</fullName>
    </recommendedName>
</protein>
<proteinExistence type="predicted"/>
<dbReference type="OrthoDB" id="10010426at2759"/>
<feature type="compositionally biased region" description="Basic and acidic residues" evidence="1">
    <location>
        <begin position="160"/>
        <end position="169"/>
    </location>
</feature>
<feature type="compositionally biased region" description="Polar residues" evidence="1">
    <location>
        <begin position="496"/>
        <end position="505"/>
    </location>
</feature>
<feature type="compositionally biased region" description="Basic and acidic residues" evidence="1">
    <location>
        <begin position="232"/>
        <end position="242"/>
    </location>
</feature>
<dbReference type="CDD" id="cd00105">
    <property type="entry name" value="KH-I"/>
    <property type="match status" value="1"/>
</dbReference>
<dbReference type="SUPFAM" id="SSF54791">
    <property type="entry name" value="Eukaryotic type KH-domain (KH-domain type I)"/>
    <property type="match status" value="1"/>
</dbReference>
<feature type="region of interest" description="Disordered" evidence="1">
    <location>
        <begin position="155"/>
        <end position="178"/>
    </location>
</feature>
<dbReference type="AlphaFoldDB" id="A0A815KCD9"/>
<sequence>MTDPVQQSTDIPVSSENTTTVPDDQDPSSENTEKRKENESTPSEQTSTRRVTMPQDIRYATDQNDRDRLMKKYNNYQVSDVNACNIRFLADNRQRKNLVGRNEEEHSNLHSFAKTFNVNVFPGYQQPTKHSYKIFGTESNVRKCLIESMNRMFKRSNRSTQRDHNEHDNQQLTSNIEQTQETEVLSNKLVIDTSCPSESALVATVNPDSSITEEQKPATSNTEESQAIEVSTKSKELDEKSSQDSTSINPDSSINNEKPNDIEHEQLTFKPLERKHQFTFIMLISNQGQEVLKKNWNFFAGSLQQRLNVVVLNPVKLPKFGDKQVHNELSITGELVENLTDACLQIAAFINDVLGVPVQLYKADGESAYKDNDYYQRPKNDNQAYRSSPPNYQGRSPYNNYHGRTFVNRNRSDILEQVILIRSDCVSRIIGTRGSNLKRIQTKCHLRDMIVGRQANENGYIECILSAYQTRNLHIAIDTVRSFLRNEDDSAVLVPDSNQGDSIAQDSPHLHELAPPHIDSSTTTTTTSQLSRSNKETGFTTKSLNLGNNNSYPQPSYNFQNPPSFDFTHQATTASRKTDKRRGELHDHNKTPSESQNQPYDSFSSSHYSSNSPRHKSKRSCPETKEINCTTDEGFWIQKQYYHALDDASKQLFDSLIDKLDKIRIANEENAARKQQRLVGRNRSNKTRVHTSSISYLNDDSNHNEKDLIVKPLQIENTIKFDQSTDANEEKENKQETSTVIINQD</sequence>